<keyword evidence="4" id="KW-1185">Reference proteome</keyword>
<name>A0ABU7TCZ4_9HYPH</name>
<dbReference type="EMBL" id="MLBY01000005">
    <property type="protein sequence ID" value="MEE7458213.1"/>
    <property type="molecule type" value="Genomic_DNA"/>
</dbReference>
<dbReference type="Proteomes" id="UP001349262">
    <property type="component" value="Unassembled WGS sequence"/>
</dbReference>
<evidence type="ECO:0000256" key="1">
    <source>
        <dbReference type="SAM" id="MobiDB-lite"/>
    </source>
</evidence>
<feature type="signal peptide" evidence="2">
    <location>
        <begin position="1"/>
        <end position="19"/>
    </location>
</feature>
<evidence type="ECO:0000256" key="2">
    <source>
        <dbReference type="SAM" id="SignalP"/>
    </source>
</evidence>
<gene>
    <name evidence="3" type="ORF">MRSR164_15985</name>
</gene>
<sequence length="79" mass="7677">MFAASAVLSAGLVAGLAAADASSGPTPAAVAWNDPPARATKPAPSATNPAACAPSPWPTRLAGCAADGRRVRVIALTQP</sequence>
<proteinExistence type="predicted"/>
<protein>
    <submittedName>
        <fullName evidence="3">Uncharacterized protein</fullName>
    </submittedName>
</protein>
<evidence type="ECO:0000313" key="3">
    <source>
        <dbReference type="EMBL" id="MEE7458213.1"/>
    </source>
</evidence>
<accession>A0ABU7TCZ4</accession>
<organism evidence="3 4">
    <name type="scientific">Methylobacterium radiotolerans</name>
    <dbReference type="NCBI Taxonomy" id="31998"/>
    <lineage>
        <taxon>Bacteria</taxon>
        <taxon>Pseudomonadati</taxon>
        <taxon>Pseudomonadota</taxon>
        <taxon>Alphaproteobacteria</taxon>
        <taxon>Hyphomicrobiales</taxon>
        <taxon>Methylobacteriaceae</taxon>
        <taxon>Methylobacterium</taxon>
    </lineage>
</organism>
<evidence type="ECO:0000313" key="4">
    <source>
        <dbReference type="Proteomes" id="UP001349262"/>
    </source>
</evidence>
<feature type="chain" id="PRO_5047260114" evidence="2">
    <location>
        <begin position="20"/>
        <end position="79"/>
    </location>
</feature>
<reference evidence="3 4" key="1">
    <citation type="journal article" date="2012" name="Genet. Mol. Biol.">
        <title>Analysis of 16S rRNA and mxaF genes revealing insights into Methylobacterium niche-specific plant association.</title>
        <authorList>
            <person name="Dourado M.N."/>
            <person name="Andreote F.D."/>
            <person name="Dini-Andreote F."/>
            <person name="Conti R."/>
            <person name="Araujo J.M."/>
            <person name="Araujo W.L."/>
        </authorList>
    </citation>
    <scope>NUCLEOTIDE SEQUENCE [LARGE SCALE GENOMIC DNA]</scope>
    <source>
        <strain evidence="3 4">SR1.6/4</strain>
    </source>
</reference>
<comment type="caution">
    <text evidence="3">The sequence shown here is derived from an EMBL/GenBank/DDBJ whole genome shotgun (WGS) entry which is preliminary data.</text>
</comment>
<feature type="region of interest" description="Disordered" evidence="1">
    <location>
        <begin position="20"/>
        <end position="54"/>
    </location>
</feature>
<keyword evidence="2" id="KW-0732">Signal</keyword>